<dbReference type="InParanoid" id="A0A1B6QC87"/>
<reference evidence="3" key="2">
    <citation type="journal article" date="2018" name="Plant J.">
        <title>The Sorghum bicolor reference genome: improved assembly, gene annotations, a transcriptome atlas, and signatures of genome organization.</title>
        <authorList>
            <person name="McCormick R.F."/>
            <person name="Truong S.K."/>
            <person name="Sreedasyam A."/>
            <person name="Jenkins J."/>
            <person name="Shu S."/>
            <person name="Sims D."/>
            <person name="Kennedy M."/>
            <person name="Amirebrahimi M."/>
            <person name="Weers B.D."/>
            <person name="McKinley B."/>
            <person name="Mattison A."/>
            <person name="Morishige D.T."/>
            <person name="Grimwood J."/>
            <person name="Schmutz J."/>
            <person name="Mullet J.E."/>
        </authorList>
    </citation>
    <scope>NUCLEOTIDE SEQUENCE [LARGE SCALE GENOMIC DNA]</scope>
    <source>
        <strain evidence="3">cv. BTx623</strain>
    </source>
</reference>
<dbReference type="Proteomes" id="UP000000768">
    <property type="component" value="Chromosome 2"/>
</dbReference>
<reference evidence="2 3" key="1">
    <citation type="journal article" date="2009" name="Nature">
        <title>The Sorghum bicolor genome and the diversification of grasses.</title>
        <authorList>
            <person name="Paterson A.H."/>
            <person name="Bowers J.E."/>
            <person name="Bruggmann R."/>
            <person name="Dubchak I."/>
            <person name="Grimwood J."/>
            <person name="Gundlach H."/>
            <person name="Haberer G."/>
            <person name="Hellsten U."/>
            <person name="Mitros T."/>
            <person name="Poliakov A."/>
            <person name="Schmutz J."/>
            <person name="Spannagl M."/>
            <person name="Tang H."/>
            <person name="Wang X."/>
            <person name="Wicker T."/>
            <person name="Bharti A.K."/>
            <person name="Chapman J."/>
            <person name="Feltus F.A."/>
            <person name="Gowik U."/>
            <person name="Grigoriev I.V."/>
            <person name="Lyons E."/>
            <person name="Maher C.A."/>
            <person name="Martis M."/>
            <person name="Narechania A."/>
            <person name="Otillar R.P."/>
            <person name="Penning B.W."/>
            <person name="Salamov A.A."/>
            <person name="Wang Y."/>
            <person name="Zhang L."/>
            <person name="Carpita N.C."/>
            <person name="Freeling M."/>
            <person name="Gingle A.R."/>
            <person name="Hash C.T."/>
            <person name="Keller B."/>
            <person name="Klein P."/>
            <person name="Kresovich S."/>
            <person name="McCann M.C."/>
            <person name="Ming R."/>
            <person name="Peterson D.G."/>
            <person name="Mehboob-ur-Rahman"/>
            <person name="Ware D."/>
            <person name="Westhoff P."/>
            <person name="Mayer K.F."/>
            <person name="Messing J."/>
            <person name="Rokhsar D.S."/>
        </authorList>
    </citation>
    <scope>NUCLEOTIDE SEQUENCE [LARGE SCALE GENOMIC DNA]</scope>
    <source>
        <strain evidence="3">cv. BTx623</strain>
    </source>
</reference>
<name>A0A1B6QC87_SORBI</name>
<gene>
    <name evidence="2" type="ORF">SORBI_3002G188400</name>
</gene>
<dbReference type="Gramene" id="KXG35539">
    <property type="protein sequence ID" value="KXG35539"/>
    <property type="gene ID" value="SORBI_3002G188400"/>
</dbReference>
<evidence type="ECO:0000256" key="1">
    <source>
        <dbReference type="SAM" id="MobiDB-lite"/>
    </source>
</evidence>
<organism evidence="2 3">
    <name type="scientific">Sorghum bicolor</name>
    <name type="common">Sorghum</name>
    <name type="synonym">Sorghum vulgare</name>
    <dbReference type="NCBI Taxonomy" id="4558"/>
    <lineage>
        <taxon>Eukaryota</taxon>
        <taxon>Viridiplantae</taxon>
        <taxon>Streptophyta</taxon>
        <taxon>Embryophyta</taxon>
        <taxon>Tracheophyta</taxon>
        <taxon>Spermatophyta</taxon>
        <taxon>Magnoliopsida</taxon>
        <taxon>Liliopsida</taxon>
        <taxon>Poales</taxon>
        <taxon>Poaceae</taxon>
        <taxon>PACMAD clade</taxon>
        <taxon>Panicoideae</taxon>
        <taxon>Andropogonodae</taxon>
        <taxon>Andropogoneae</taxon>
        <taxon>Sorghinae</taxon>
        <taxon>Sorghum</taxon>
    </lineage>
</organism>
<dbReference type="AlphaFoldDB" id="A0A1B6QC87"/>
<dbReference type="EMBL" id="CM000761">
    <property type="protein sequence ID" value="KXG35539.1"/>
    <property type="molecule type" value="Genomic_DNA"/>
</dbReference>
<keyword evidence="3" id="KW-1185">Reference proteome</keyword>
<feature type="compositionally biased region" description="Polar residues" evidence="1">
    <location>
        <begin position="1"/>
        <end position="12"/>
    </location>
</feature>
<evidence type="ECO:0000313" key="2">
    <source>
        <dbReference type="EMBL" id="KXG35539.1"/>
    </source>
</evidence>
<protein>
    <submittedName>
        <fullName evidence="2">Uncharacterized protein</fullName>
    </submittedName>
</protein>
<evidence type="ECO:0000313" key="3">
    <source>
        <dbReference type="Proteomes" id="UP000000768"/>
    </source>
</evidence>
<feature type="region of interest" description="Disordered" evidence="1">
    <location>
        <begin position="1"/>
        <end position="32"/>
    </location>
</feature>
<proteinExistence type="predicted"/>
<accession>A0A1B6QC87</accession>
<sequence>MKGESANWTNPFSFAKPRPRSQQGGWKRQKCDWEKSPVSMVIDGDPMRRRRRPAHPVPACALGLFPRLRPRSISLARPPFYPRCFHRYPAPARAGILGFPHPGPLFPPPLPQSIPNPHESASAIFVKFQAWQVRARQGCSGRRWCPSRFDRWCSRRPCGRIQSSCNLSTTSKSSCLVHKSISDGLNRRMVACAVPA</sequence>